<evidence type="ECO:0000256" key="1">
    <source>
        <dbReference type="SAM" id="MobiDB-lite"/>
    </source>
</evidence>
<dbReference type="Pfam" id="PF21000">
    <property type="entry name" value="RMI1_N_N"/>
    <property type="match status" value="1"/>
</dbReference>
<proteinExistence type="predicted"/>
<evidence type="ECO:0000259" key="3">
    <source>
        <dbReference type="Pfam" id="PF21000"/>
    </source>
</evidence>
<feature type="compositionally biased region" description="Low complexity" evidence="1">
    <location>
        <begin position="136"/>
        <end position="148"/>
    </location>
</feature>
<accession>A0ABZ2X392</accession>
<name>A0ABZ2X392_9HYPO</name>
<gene>
    <name evidence="4" type="ORF">QYS62_007496</name>
</gene>
<evidence type="ECO:0000313" key="5">
    <source>
        <dbReference type="Proteomes" id="UP001489902"/>
    </source>
</evidence>
<dbReference type="EMBL" id="CP151263">
    <property type="protein sequence ID" value="WZH46418.1"/>
    <property type="molecule type" value="Genomic_DNA"/>
</dbReference>
<dbReference type="InterPro" id="IPR042470">
    <property type="entry name" value="RMI1_N_C_sf"/>
</dbReference>
<dbReference type="Proteomes" id="UP001489902">
    <property type="component" value="Chromosome 4"/>
</dbReference>
<dbReference type="InterPro" id="IPR049363">
    <property type="entry name" value="RMI1_N"/>
</dbReference>
<dbReference type="Gene3D" id="2.40.50.770">
    <property type="entry name" value="RecQ-mediated genome instability protein Rmi1, C-terminal domain"/>
    <property type="match status" value="1"/>
</dbReference>
<evidence type="ECO:0000313" key="4">
    <source>
        <dbReference type="EMBL" id="WZH46418.1"/>
    </source>
</evidence>
<dbReference type="SMART" id="SM01161">
    <property type="entry name" value="DUF1767"/>
    <property type="match status" value="1"/>
</dbReference>
<keyword evidence="5" id="KW-1185">Reference proteome</keyword>
<protein>
    <submittedName>
        <fullName evidence="4">Mediated genome instability Rmi1</fullName>
    </submittedName>
</protein>
<evidence type="ECO:0000259" key="2">
    <source>
        <dbReference type="Pfam" id="PF08585"/>
    </source>
</evidence>
<feature type="domain" description="RecQ mediated genome instability protein 1 OB-fold" evidence="2">
    <location>
        <begin position="68"/>
        <end position="238"/>
    </location>
</feature>
<organism evidence="4 5">
    <name type="scientific">Fusarium acuminatum</name>
    <dbReference type="NCBI Taxonomy" id="5515"/>
    <lineage>
        <taxon>Eukaryota</taxon>
        <taxon>Fungi</taxon>
        <taxon>Dikarya</taxon>
        <taxon>Ascomycota</taxon>
        <taxon>Pezizomycotina</taxon>
        <taxon>Sordariomycetes</taxon>
        <taxon>Hypocreomycetidae</taxon>
        <taxon>Hypocreales</taxon>
        <taxon>Nectriaceae</taxon>
        <taxon>Fusarium</taxon>
        <taxon>Fusarium tricinctum species complex</taxon>
    </lineage>
</organism>
<dbReference type="Pfam" id="PF08585">
    <property type="entry name" value="RMI1_N_C"/>
    <property type="match status" value="1"/>
</dbReference>
<feature type="domain" description="RMI1 N-terminal" evidence="3">
    <location>
        <begin position="13"/>
        <end position="56"/>
    </location>
</feature>
<feature type="region of interest" description="Disordered" evidence="1">
    <location>
        <begin position="126"/>
        <end position="164"/>
    </location>
</feature>
<dbReference type="InterPro" id="IPR013894">
    <property type="entry name" value="RMI1_OB"/>
</dbReference>
<reference evidence="4 5" key="1">
    <citation type="submission" date="2024-04" db="EMBL/GenBank/DDBJ databases">
        <title>Complete genome sequence of Fusarium acuminatum.</title>
        <authorList>
            <person name="Lan B."/>
        </authorList>
    </citation>
    <scope>NUCLEOTIDE SEQUENCE [LARGE SCALE GENOMIC DNA]</scope>
    <source>
        <strain evidence="4">1A</strain>
    </source>
</reference>
<sequence>MDLSSQLRASILAQNLPHPTTTFLNSLVTARSPPPPLPSLLATAKARLLTADLTSSTIINTGSIQSLPSDADSTESRERRLPRPVHVQVLDIENLALSRWEQVEEMEAVARGETTRGREVVRVTAEDDDDNVVEGQTQTQTQTQTQRTAGARNTAGPKPAGRNATHRLVLQDCKGTKLYALELRRFDGIGVGKTQIGEKILLKAGTIIARGMVLLEPDKYVVLGGKIEAWQKTWLDGRLARLKEEIRHNERQGS</sequence>